<accession>A0A167NHU0</accession>
<dbReference type="Proteomes" id="UP000076738">
    <property type="component" value="Unassembled WGS sequence"/>
</dbReference>
<gene>
    <name evidence="2" type="ORF">CALVIDRAFT_58619</name>
</gene>
<dbReference type="AlphaFoldDB" id="A0A167NHU0"/>
<feature type="compositionally biased region" description="Basic and acidic residues" evidence="1">
    <location>
        <begin position="73"/>
        <end position="88"/>
    </location>
</feature>
<evidence type="ECO:0000256" key="1">
    <source>
        <dbReference type="SAM" id="MobiDB-lite"/>
    </source>
</evidence>
<dbReference type="EMBL" id="KV417278">
    <property type="protein sequence ID" value="KZO97730.1"/>
    <property type="molecule type" value="Genomic_DNA"/>
</dbReference>
<proteinExistence type="predicted"/>
<sequence>MRTLQETCRPQRSDKRYARRLKWSPPRRISHPRLAQSSTCGIVRPAPGDKRRNERAGICTPTSHRFRGAGGDVGHHGDNCDRPGEGRRGVTGSADARDREGWIDHPQRPCPPSSWLTHHTLVGKRLIINKTGIRTKIVSSRRPTVHQHGGRREGCSASGDFQPLSTCKIVSTSAGGAVVWGIPQTSVLHLKGSR</sequence>
<reference evidence="2 3" key="1">
    <citation type="journal article" date="2016" name="Mol. Biol. Evol.">
        <title>Comparative Genomics of Early-Diverging Mushroom-Forming Fungi Provides Insights into the Origins of Lignocellulose Decay Capabilities.</title>
        <authorList>
            <person name="Nagy L.G."/>
            <person name="Riley R."/>
            <person name="Tritt A."/>
            <person name="Adam C."/>
            <person name="Daum C."/>
            <person name="Floudas D."/>
            <person name="Sun H."/>
            <person name="Yadav J.S."/>
            <person name="Pangilinan J."/>
            <person name="Larsson K.H."/>
            <person name="Matsuura K."/>
            <person name="Barry K."/>
            <person name="Labutti K."/>
            <person name="Kuo R."/>
            <person name="Ohm R.A."/>
            <person name="Bhattacharya S.S."/>
            <person name="Shirouzu T."/>
            <person name="Yoshinaga Y."/>
            <person name="Martin F.M."/>
            <person name="Grigoriev I.V."/>
            <person name="Hibbett D.S."/>
        </authorList>
    </citation>
    <scope>NUCLEOTIDE SEQUENCE [LARGE SCALE GENOMIC DNA]</scope>
    <source>
        <strain evidence="2 3">TUFC12733</strain>
    </source>
</reference>
<feature type="region of interest" description="Disordered" evidence="1">
    <location>
        <begin position="30"/>
        <end position="94"/>
    </location>
</feature>
<evidence type="ECO:0000313" key="2">
    <source>
        <dbReference type="EMBL" id="KZO97730.1"/>
    </source>
</evidence>
<name>A0A167NHU0_CALVF</name>
<organism evidence="2 3">
    <name type="scientific">Calocera viscosa (strain TUFC12733)</name>
    <dbReference type="NCBI Taxonomy" id="1330018"/>
    <lineage>
        <taxon>Eukaryota</taxon>
        <taxon>Fungi</taxon>
        <taxon>Dikarya</taxon>
        <taxon>Basidiomycota</taxon>
        <taxon>Agaricomycotina</taxon>
        <taxon>Dacrymycetes</taxon>
        <taxon>Dacrymycetales</taxon>
        <taxon>Dacrymycetaceae</taxon>
        <taxon>Calocera</taxon>
    </lineage>
</organism>
<feature type="region of interest" description="Disordered" evidence="1">
    <location>
        <begin position="1"/>
        <end position="20"/>
    </location>
</feature>
<evidence type="ECO:0000313" key="3">
    <source>
        <dbReference type="Proteomes" id="UP000076738"/>
    </source>
</evidence>
<protein>
    <submittedName>
        <fullName evidence="2">Uncharacterized protein</fullName>
    </submittedName>
</protein>
<keyword evidence="3" id="KW-1185">Reference proteome</keyword>